<reference evidence="1 2" key="1">
    <citation type="submission" date="2015-01" db="EMBL/GenBank/DDBJ databases">
        <title>Draft genome of Anoxybacillus thermarum strain AF/04.</title>
        <authorList>
            <person name="Poli A."/>
            <person name="Nicolaus B."/>
            <person name="Chan K.-G."/>
            <person name="Kahar U.M."/>
            <person name="Yaakob A.S."/>
            <person name="Chan C.S."/>
            <person name="Goh K.M."/>
        </authorList>
    </citation>
    <scope>NUCLEOTIDE SEQUENCE [LARGE SCALE GENOMIC DNA]</scope>
    <source>
        <strain evidence="1 2">AF/04</strain>
    </source>
</reference>
<dbReference type="Proteomes" id="UP000032102">
    <property type="component" value="Unassembled WGS sequence"/>
</dbReference>
<gene>
    <name evidence="1" type="ORF">LH47_01175</name>
</gene>
<sequence length="134" mass="15725">MNDLREMLRSVLQEEFKPIHERLDRLEGTVTELQEGQKALQRDVTQLQHGQQKLETDVDHMKQSLGNMEKTQQQILEELRTSKNNQALMLNDLTSIKKSVDVTVSYLQRRSDVMFDKVIEHEKEILNLKARLPN</sequence>
<evidence type="ECO:0000313" key="2">
    <source>
        <dbReference type="Proteomes" id="UP000032102"/>
    </source>
</evidence>
<dbReference type="PATRIC" id="fig|404937.3.peg.1224"/>
<comment type="caution">
    <text evidence="1">The sequence shown here is derived from an EMBL/GenBank/DDBJ whole genome shotgun (WGS) entry which is preliminary data.</text>
</comment>
<dbReference type="AlphaFoldDB" id="A0A0D0RSQ9"/>
<accession>A0A0D0RSQ9</accession>
<dbReference type="EMBL" id="JXTH01000017">
    <property type="protein sequence ID" value="KIQ94707.1"/>
    <property type="molecule type" value="Genomic_DNA"/>
</dbReference>
<name>A0A0D0RSQ9_9BACL</name>
<dbReference type="Gene3D" id="6.10.250.370">
    <property type="match status" value="1"/>
</dbReference>
<keyword evidence="2" id="KW-1185">Reference proteome</keyword>
<evidence type="ECO:0000313" key="1">
    <source>
        <dbReference type="EMBL" id="KIQ94707.1"/>
    </source>
</evidence>
<proteinExistence type="predicted"/>
<dbReference type="RefSeq" id="WP_043965545.1">
    <property type="nucleotide sequence ID" value="NZ_JXTH01000017.1"/>
</dbReference>
<protein>
    <submittedName>
        <fullName evidence="1">Reovirus sigma C capsid protein</fullName>
    </submittedName>
</protein>
<organism evidence="1 2">
    <name type="scientific">Anoxybacillus thermarum</name>
    <dbReference type="NCBI Taxonomy" id="404937"/>
    <lineage>
        <taxon>Bacteria</taxon>
        <taxon>Bacillati</taxon>
        <taxon>Bacillota</taxon>
        <taxon>Bacilli</taxon>
        <taxon>Bacillales</taxon>
        <taxon>Anoxybacillaceae</taxon>
        <taxon>Anoxybacillus</taxon>
    </lineage>
</organism>